<dbReference type="SUPFAM" id="SSF57667">
    <property type="entry name" value="beta-beta-alpha zinc fingers"/>
    <property type="match status" value="1"/>
</dbReference>
<evidence type="ECO:0000256" key="4">
    <source>
        <dbReference type="ARBA" id="ARBA00022833"/>
    </source>
</evidence>
<evidence type="ECO:0000259" key="9">
    <source>
        <dbReference type="PROSITE" id="PS50157"/>
    </source>
</evidence>
<keyword evidence="5" id="KW-0805">Transcription regulation</keyword>
<dbReference type="Pfam" id="PF00096">
    <property type="entry name" value="zf-C2H2"/>
    <property type="match status" value="2"/>
</dbReference>
<dbReference type="InterPro" id="IPR036236">
    <property type="entry name" value="Znf_C2H2_sf"/>
</dbReference>
<name>A0A0C9XS32_9AGAR</name>
<proteinExistence type="predicted"/>
<dbReference type="PROSITE" id="PS00028">
    <property type="entry name" value="ZINC_FINGER_C2H2_1"/>
    <property type="match status" value="1"/>
</dbReference>
<keyword evidence="4" id="KW-0862">Zinc</keyword>
<dbReference type="Gene3D" id="3.30.160.60">
    <property type="entry name" value="Classic Zinc Finger"/>
    <property type="match status" value="2"/>
</dbReference>
<evidence type="ECO:0000256" key="8">
    <source>
        <dbReference type="PROSITE-ProRule" id="PRU00042"/>
    </source>
</evidence>
<dbReference type="Proteomes" id="UP000054477">
    <property type="component" value="Unassembled WGS sequence"/>
</dbReference>
<evidence type="ECO:0000256" key="7">
    <source>
        <dbReference type="ARBA" id="ARBA00023242"/>
    </source>
</evidence>
<feature type="domain" description="C2H2-type" evidence="9">
    <location>
        <begin position="156"/>
        <end position="185"/>
    </location>
</feature>
<dbReference type="PANTHER" id="PTHR46179:SF13">
    <property type="entry name" value="C2H2-TYPE DOMAIN-CONTAINING PROTEIN"/>
    <property type="match status" value="1"/>
</dbReference>
<feature type="domain" description="C2H2-type" evidence="9">
    <location>
        <begin position="128"/>
        <end position="155"/>
    </location>
</feature>
<evidence type="ECO:0000256" key="6">
    <source>
        <dbReference type="ARBA" id="ARBA00023163"/>
    </source>
</evidence>
<dbReference type="HOGENOM" id="CLU_108123_0_0_1"/>
<dbReference type="GO" id="GO:0008270">
    <property type="term" value="F:zinc ion binding"/>
    <property type="evidence" value="ECO:0007669"/>
    <property type="project" value="UniProtKB-KW"/>
</dbReference>
<keyword evidence="3 8" id="KW-0863">Zinc-finger</keyword>
<evidence type="ECO:0000256" key="1">
    <source>
        <dbReference type="ARBA" id="ARBA00004123"/>
    </source>
</evidence>
<dbReference type="AlphaFoldDB" id="A0A0C9XS32"/>
<dbReference type="InterPro" id="IPR013087">
    <property type="entry name" value="Znf_C2H2_type"/>
</dbReference>
<protein>
    <recommendedName>
        <fullName evidence="9">C2H2-type domain-containing protein</fullName>
    </recommendedName>
</protein>
<keyword evidence="11" id="KW-1185">Reference proteome</keyword>
<evidence type="ECO:0000256" key="5">
    <source>
        <dbReference type="ARBA" id="ARBA00023015"/>
    </source>
</evidence>
<sequence length="187" mass="20926">MTTAFSPNLCKWCPSKRCPLHIREIVPYREPDPSSFHNEVIDRINPPEAGGGESSTRVPDSTIFAETEFVPYREPVTSALRNEVTNRINSSDEVRGETSTAENLRLIVASIAQVAASNSRRKTDSRRFPCTLCSQTFTAKHNLKNHINSHYRRKNHRCEPDGCGASFTTKSSLKRHHKSCKGKGVDG</sequence>
<evidence type="ECO:0000256" key="2">
    <source>
        <dbReference type="ARBA" id="ARBA00022723"/>
    </source>
</evidence>
<comment type="subcellular location">
    <subcellularLocation>
        <location evidence="1">Nucleus</location>
    </subcellularLocation>
</comment>
<keyword evidence="7" id="KW-0539">Nucleus</keyword>
<reference evidence="10 11" key="1">
    <citation type="submission" date="2014-04" db="EMBL/GenBank/DDBJ databases">
        <authorList>
            <consortium name="DOE Joint Genome Institute"/>
            <person name="Kuo A."/>
            <person name="Kohler A."/>
            <person name="Nagy L.G."/>
            <person name="Floudas D."/>
            <person name="Copeland A."/>
            <person name="Barry K.W."/>
            <person name="Cichocki N."/>
            <person name="Veneault-Fourrey C."/>
            <person name="LaButti K."/>
            <person name="Lindquist E.A."/>
            <person name="Lipzen A."/>
            <person name="Lundell T."/>
            <person name="Morin E."/>
            <person name="Murat C."/>
            <person name="Sun H."/>
            <person name="Tunlid A."/>
            <person name="Henrissat B."/>
            <person name="Grigoriev I.V."/>
            <person name="Hibbett D.S."/>
            <person name="Martin F."/>
            <person name="Nordberg H.P."/>
            <person name="Cantor M.N."/>
            <person name="Hua S.X."/>
        </authorList>
    </citation>
    <scope>NUCLEOTIDE SEQUENCE [LARGE SCALE GENOMIC DNA]</scope>
    <source>
        <strain evidence="10 11">LaAM-08-1</strain>
    </source>
</reference>
<dbReference type="PROSITE" id="PS50157">
    <property type="entry name" value="ZINC_FINGER_C2H2_2"/>
    <property type="match status" value="2"/>
</dbReference>
<reference evidence="11" key="2">
    <citation type="submission" date="2015-01" db="EMBL/GenBank/DDBJ databases">
        <title>Evolutionary Origins and Diversification of the Mycorrhizal Mutualists.</title>
        <authorList>
            <consortium name="DOE Joint Genome Institute"/>
            <consortium name="Mycorrhizal Genomics Consortium"/>
            <person name="Kohler A."/>
            <person name="Kuo A."/>
            <person name="Nagy L.G."/>
            <person name="Floudas D."/>
            <person name="Copeland A."/>
            <person name="Barry K.W."/>
            <person name="Cichocki N."/>
            <person name="Veneault-Fourrey C."/>
            <person name="LaButti K."/>
            <person name="Lindquist E.A."/>
            <person name="Lipzen A."/>
            <person name="Lundell T."/>
            <person name="Morin E."/>
            <person name="Murat C."/>
            <person name="Riley R."/>
            <person name="Ohm R."/>
            <person name="Sun H."/>
            <person name="Tunlid A."/>
            <person name="Henrissat B."/>
            <person name="Grigoriev I.V."/>
            <person name="Hibbett D.S."/>
            <person name="Martin F."/>
        </authorList>
    </citation>
    <scope>NUCLEOTIDE SEQUENCE [LARGE SCALE GENOMIC DNA]</scope>
    <source>
        <strain evidence="11">LaAM-08-1</strain>
    </source>
</reference>
<keyword evidence="6" id="KW-0804">Transcription</keyword>
<gene>
    <name evidence="10" type="ORF">K443DRAFT_602995</name>
</gene>
<evidence type="ECO:0000256" key="3">
    <source>
        <dbReference type="ARBA" id="ARBA00022771"/>
    </source>
</evidence>
<dbReference type="OrthoDB" id="3437960at2759"/>
<dbReference type="GO" id="GO:0006357">
    <property type="term" value="P:regulation of transcription by RNA polymerase II"/>
    <property type="evidence" value="ECO:0007669"/>
    <property type="project" value="TreeGrafter"/>
</dbReference>
<dbReference type="SMART" id="SM00355">
    <property type="entry name" value="ZnF_C2H2"/>
    <property type="match status" value="2"/>
</dbReference>
<evidence type="ECO:0000313" key="10">
    <source>
        <dbReference type="EMBL" id="KIK00507.1"/>
    </source>
</evidence>
<evidence type="ECO:0000313" key="11">
    <source>
        <dbReference type="Proteomes" id="UP000054477"/>
    </source>
</evidence>
<dbReference type="PANTHER" id="PTHR46179">
    <property type="entry name" value="ZINC FINGER PROTEIN"/>
    <property type="match status" value="1"/>
</dbReference>
<accession>A0A0C9XS32</accession>
<dbReference type="EMBL" id="KN838624">
    <property type="protein sequence ID" value="KIK00507.1"/>
    <property type="molecule type" value="Genomic_DNA"/>
</dbReference>
<organism evidence="10 11">
    <name type="scientific">Laccaria amethystina LaAM-08-1</name>
    <dbReference type="NCBI Taxonomy" id="1095629"/>
    <lineage>
        <taxon>Eukaryota</taxon>
        <taxon>Fungi</taxon>
        <taxon>Dikarya</taxon>
        <taxon>Basidiomycota</taxon>
        <taxon>Agaricomycotina</taxon>
        <taxon>Agaricomycetes</taxon>
        <taxon>Agaricomycetidae</taxon>
        <taxon>Agaricales</taxon>
        <taxon>Agaricineae</taxon>
        <taxon>Hydnangiaceae</taxon>
        <taxon>Laccaria</taxon>
    </lineage>
</organism>
<keyword evidence="2" id="KW-0479">Metal-binding</keyword>
<dbReference type="InterPro" id="IPR051061">
    <property type="entry name" value="Zinc_finger_trans_reg"/>
</dbReference>
<dbReference type="GO" id="GO:0005634">
    <property type="term" value="C:nucleus"/>
    <property type="evidence" value="ECO:0007669"/>
    <property type="project" value="UniProtKB-SubCell"/>
</dbReference>
<dbReference type="STRING" id="1095629.A0A0C9XS32"/>